<dbReference type="GO" id="GO:0006357">
    <property type="term" value="P:regulation of transcription by RNA polymerase II"/>
    <property type="evidence" value="ECO:0007669"/>
    <property type="project" value="InterPro"/>
</dbReference>
<name>C6JS92_SORBI</name>
<dbReference type="Pfam" id="PF15613">
    <property type="entry name" value="WSD"/>
    <property type="match status" value="1"/>
</dbReference>
<evidence type="ECO:0000313" key="5">
    <source>
        <dbReference type="EMBL" id="EES20269.1"/>
    </source>
</evidence>
<dbReference type="InterPro" id="IPR044977">
    <property type="entry name" value="RLT1-3"/>
</dbReference>
<feature type="region of interest" description="Disordered" evidence="3">
    <location>
        <begin position="1141"/>
        <end position="1186"/>
    </location>
</feature>
<dbReference type="CDD" id="cd09272">
    <property type="entry name" value="RNase_HI_RT_Ty1"/>
    <property type="match status" value="1"/>
</dbReference>
<dbReference type="HOGENOM" id="CLU_002362_0_0_1"/>
<feature type="region of interest" description="Disordered" evidence="3">
    <location>
        <begin position="1232"/>
        <end position="1267"/>
    </location>
</feature>
<dbReference type="InterPro" id="IPR043502">
    <property type="entry name" value="DNA/RNA_pol_sf"/>
</dbReference>
<feature type="compositionally biased region" description="Basic and acidic residues" evidence="3">
    <location>
        <begin position="417"/>
        <end position="431"/>
    </location>
</feature>
<dbReference type="GO" id="GO:0005634">
    <property type="term" value="C:nucleus"/>
    <property type="evidence" value="ECO:0007669"/>
    <property type="project" value="UniProtKB-SubCell"/>
</dbReference>
<dbReference type="GO" id="GO:0003676">
    <property type="term" value="F:nucleic acid binding"/>
    <property type="evidence" value="ECO:0007669"/>
    <property type="project" value="InterPro"/>
</dbReference>
<dbReference type="InterPro" id="IPR001584">
    <property type="entry name" value="Integrase_cat-core"/>
</dbReference>
<feature type="domain" description="Integrase catalytic" evidence="4">
    <location>
        <begin position="941"/>
        <end position="1038"/>
    </location>
</feature>
<feature type="compositionally biased region" description="Low complexity" evidence="3">
    <location>
        <begin position="747"/>
        <end position="766"/>
    </location>
</feature>
<dbReference type="GO" id="GO:0015074">
    <property type="term" value="P:DNA integration"/>
    <property type="evidence" value="ECO:0007669"/>
    <property type="project" value="InterPro"/>
</dbReference>
<feature type="region of interest" description="Disordered" evidence="3">
    <location>
        <begin position="286"/>
        <end position="305"/>
    </location>
</feature>
<evidence type="ECO:0000256" key="1">
    <source>
        <dbReference type="ARBA" id="ARBA00004123"/>
    </source>
</evidence>
<feature type="compositionally biased region" description="Pro residues" evidence="3">
    <location>
        <begin position="1254"/>
        <end position="1263"/>
    </location>
</feature>
<dbReference type="SUPFAM" id="SSF53098">
    <property type="entry name" value="Ribonuclease H-like"/>
    <property type="match status" value="1"/>
</dbReference>
<sequence>VEDDKDPPLAVKAQDEVPSTTTVIGIRSELDSVGKSDAADTSNDSPLGGSSANHEVAPGDSENTQIDESNQVEPWVRALAEGDYYDLSVEERLNALVALVGVATEGNSIRGVLEKQMWAEAQLDKRRSKEEFASRVQYNSDMGLKADIYQENNATEISSTPACDVYKENDGHVGTINSCEMDDQHNQGNFGSMAYERNGIGQEILATPDTSYVQQYAYADKTRSQLKSYIGHRAEQLYVYRSLPLGQDRRRNRYWQFTTSASPNDLGSGRIFFESKDGCWRVIDSEEATSRRRRPAAAAMAGRAPPPLPYLQQFPALPYPSWARAAAGGQPRPPLQQPAGADVAARGEAAMHADAQPADAARPSLLLAAVAGAEPDAAAAAAGGQPRPPLQQPAGADAAARGEAAMAAARAAAARGAHQDRAPVDGTRADAAEDAAAASKLQLGTNDDAAAAAYARGAAAAIAAGLGMPLDMTDLPRTLLTAGGALSRGLAAGPRAAVGAAPFPAPPPPPVMHRPDSTLIAALVTARAAAAEGRARVREAALAWERERDAADALARQIADAEQFLGLPASPDVGTTSSGSTSVVWHDPADPHVVQLHYLAGGVQNIRLLVPVVLEPESPSYARWRDLVLLTLRRYALDDHVLLDTAGAVPTPSWLRLDSVVLSWILGTISLDLHDLVRNTPSARGAWLALEGQFLGNAEARALRLDASFRTFVQGDLSVSEYCRQMKAWVHLRFGVLVVLLDCSRCHSSTSSRRPTTVVTSGSSSPRAERGWGGGRGGRRRRGGGRGAGRGGNTTPLPPPRGAPWPSYHHPWSGRISMWPFQASGGEPRPPAAMLAGAPPGFPSVTPWAAPFPASSWATPPTPLPGSAGWDQAALAHSFSTMALTPPVGPEWVADSGATYHTTPNPGILSSVRPPSPSLPSSIMVANGSCLPVTSFGLTIKAVQCDNGREFDNSTSRAFFLSHGVQLRMSCPYTSSQNGKAERMIRTTNDTVRTLLLQASLPARFWAESLHTSTYLLNRLPSAACPAPTPHHALFGTPPRYDHLRVFGCACYPNTTATAPHKLAPRSTLCVFLGYSPDHKGYRCYDLTSRRVLISRHVVFDESIFPFSTTTTPASTSEHDLSSVFPTDPVVEPPFPVFPAGTATSPVVRDTSGPLPCPGPEVSPSGPAPAPDAGPGSAPSTSAPPVRFAQPVRVYQRRAPDVGSVPSTPAPPARFAQPVRVYQRRARLAPLPPAAPVAPSSLGSPAPSATSSPPATPTPPPRHPATRAVTPVYHPPLLHRHPRHVHPMVTRHAAGTLQPRALAAMPGDSQVSPVPSSVREALLDPHWRRAMEEEYAALLANQTWDLVPRPPSSNIVTGKWIWTHKRRADGTLERYKARWVLRGFTQRLGVDYDETFSPVVKPATVRTVLSLALTRGWPVHQLDVKNAFLHGVLTETVYCSQPAGFVDSSCPDMVCRLKKSLYGLKQAPRAWNHRFAAFLLTLGFVEAKSDTSLFIYHYGAETAYLLLYVDDIVLTASSESLLRRIIASLQQEFAMKDLGQLHHFLGVTVEPHPAGLLLHQRQYTLDILERAGMTDCKPCSTPVDTQGKLSEAEGTPVTDPTAYRSLAGALQYLTFTRPDITYAVQQICLHMHDPREPHLTALKRILRYLRGSVDFGLLLHRRSSSTELVVYTDADWAGCPDTRRSTSGYAVFLGGNLVSWSSKRQPVVSRSSAEAEYRAVANGVAEASWLRQLLAELHSPLSQSALVYCDNVSAVYLSTNPVQHQRTKHVEIDLHFVRDRVAVGDVRVLHVPTTSQFADIFTKGLPSSTFAEFRSSLNITSG</sequence>
<evidence type="ECO:0000256" key="3">
    <source>
        <dbReference type="SAM" id="MobiDB-lite"/>
    </source>
</evidence>
<keyword evidence="2" id="KW-0539">Nucleus</keyword>
<dbReference type="Pfam" id="PF25597">
    <property type="entry name" value="SH3_retrovirus"/>
    <property type="match status" value="1"/>
</dbReference>
<feature type="compositionally biased region" description="Low complexity" evidence="3">
    <location>
        <begin position="1173"/>
        <end position="1185"/>
    </location>
</feature>
<feature type="compositionally biased region" description="Low complexity" evidence="3">
    <location>
        <begin position="392"/>
        <end position="416"/>
    </location>
</feature>
<dbReference type="Pfam" id="PF07727">
    <property type="entry name" value="RVT_2"/>
    <property type="match status" value="1"/>
</dbReference>
<feature type="region of interest" description="Disordered" evidence="3">
    <location>
        <begin position="1"/>
        <end position="70"/>
    </location>
</feature>
<dbReference type="InterPro" id="IPR012337">
    <property type="entry name" value="RNaseH-like_sf"/>
</dbReference>
<dbReference type="PANTHER" id="PTHR36968:SF15">
    <property type="entry name" value="HOMEOBOX-DDT DOMAIN PROTEIN RLT1"/>
    <property type="match status" value="1"/>
</dbReference>
<dbReference type="EMBL" id="GL002733">
    <property type="protein sequence ID" value="EES20269.1"/>
    <property type="molecule type" value="Genomic_DNA"/>
</dbReference>
<dbReference type="InterPro" id="IPR028942">
    <property type="entry name" value="WHIM1_dom"/>
</dbReference>
<organism evidence="5">
    <name type="scientific">Sorghum bicolor</name>
    <name type="common">Sorghum</name>
    <name type="synonym">Sorghum vulgare</name>
    <dbReference type="NCBI Taxonomy" id="4558"/>
    <lineage>
        <taxon>Eukaryota</taxon>
        <taxon>Viridiplantae</taxon>
        <taxon>Streptophyta</taxon>
        <taxon>Embryophyta</taxon>
        <taxon>Tracheophyta</taxon>
        <taxon>Spermatophyta</taxon>
        <taxon>Magnoliopsida</taxon>
        <taxon>Liliopsida</taxon>
        <taxon>Poales</taxon>
        <taxon>Poaceae</taxon>
        <taxon>PACMAD clade</taxon>
        <taxon>Panicoideae</taxon>
        <taxon>Andropogonodae</taxon>
        <taxon>Andropogoneae</taxon>
        <taxon>Sorghinae</taxon>
        <taxon>Sorghum</taxon>
    </lineage>
</organism>
<evidence type="ECO:0000259" key="4">
    <source>
        <dbReference type="PROSITE" id="PS50994"/>
    </source>
</evidence>
<dbReference type="PANTHER" id="PTHR36968">
    <property type="entry name" value="HOMEOBOX-DDT DOMAIN PROTEIN RLT2"/>
    <property type="match status" value="1"/>
</dbReference>
<comment type="subcellular location">
    <subcellularLocation>
        <location evidence="1">Nucleus</location>
    </subcellularLocation>
</comment>
<dbReference type="SUPFAM" id="SSF56672">
    <property type="entry name" value="DNA/RNA polymerases"/>
    <property type="match status" value="1"/>
</dbReference>
<dbReference type="InterPro" id="IPR028941">
    <property type="entry name" value="WHIM2_dom"/>
</dbReference>
<reference evidence="5" key="1">
    <citation type="journal article" date="2009" name="Nature">
        <title>The Sorghum bicolor genome and the diversification of grasses.</title>
        <authorList>
            <person name="Paterson A.H."/>
            <person name="Bowers J.E."/>
            <person name="Bruggmann R."/>
            <person name="Dubchak I."/>
            <person name="Grimwood J."/>
            <person name="Gundlach H."/>
            <person name="Haberer G."/>
            <person name="Hellsten U."/>
            <person name="Mitros T."/>
            <person name="Poliakov A."/>
            <person name="Schmutz J."/>
            <person name="Spannagl M."/>
            <person name="Tang H."/>
            <person name="Wang X."/>
            <person name="Wicker T."/>
            <person name="Bharti A.K."/>
            <person name="Chapman J."/>
            <person name="Feltus F.A."/>
            <person name="Gowik U."/>
            <person name="Grigoriev I.V."/>
            <person name="Lyons E."/>
            <person name="Maher C.A."/>
            <person name="Martis M."/>
            <person name="Narechania A."/>
            <person name="Otillar R.P."/>
            <person name="Penning B.W."/>
            <person name="Salamov A.A."/>
            <person name="Wang Y."/>
            <person name="Zhang L."/>
            <person name="Carpita N.C."/>
            <person name="Freeling M."/>
            <person name="Gingle A.R."/>
            <person name="Hash C.T."/>
            <person name="Keller B."/>
            <person name="Klein P."/>
            <person name="Kresovich S."/>
            <person name="McCann M.C."/>
            <person name="Ming R."/>
            <person name="Peterson D.G."/>
            <person name="Mehboob-ur-Rahman"/>
            <person name="Ware D."/>
            <person name="Westhoff P."/>
            <person name="Mayer K.F."/>
            <person name="Messing J."/>
            <person name="Rokhsar D.S."/>
        </authorList>
    </citation>
    <scope>NUCLEOTIDE SEQUENCE [LARGE SCALE GENOMIC DNA]</scope>
</reference>
<feature type="compositionally biased region" description="Low complexity" evidence="3">
    <location>
        <begin position="1237"/>
        <end position="1253"/>
    </location>
</feature>
<evidence type="ECO:0000256" key="2">
    <source>
        <dbReference type="ARBA" id="ARBA00023242"/>
    </source>
</evidence>
<accession>C6JS92</accession>
<dbReference type="InterPro" id="IPR036397">
    <property type="entry name" value="RNaseH_sf"/>
</dbReference>
<feature type="region of interest" description="Disordered" evidence="3">
    <location>
        <begin position="378"/>
        <end position="431"/>
    </location>
</feature>
<feature type="region of interest" description="Disordered" evidence="3">
    <location>
        <begin position="325"/>
        <end position="357"/>
    </location>
</feature>
<dbReference type="ExpressionAtlas" id="C6JS92">
    <property type="expression patterns" value="baseline and differential"/>
</dbReference>
<feature type="compositionally biased region" description="Low complexity" evidence="3">
    <location>
        <begin position="337"/>
        <end position="357"/>
    </location>
</feature>
<feature type="compositionally biased region" description="Polar residues" evidence="3">
    <location>
        <begin position="39"/>
        <end position="53"/>
    </location>
</feature>
<dbReference type="InterPro" id="IPR013103">
    <property type="entry name" value="RVT_2"/>
</dbReference>
<gene>
    <name evidence="5" type="primary">Sb0139s002040</name>
    <name evidence="5" type="ORF">SORBIDRAFT_0139s002040</name>
</gene>
<feature type="region of interest" description="Disordered" evidence="3">
    <location>
        <begin position="747"/>
        <end position="806"/>
    </location>
</feature>
<protein>
    <recommendedName>
        <fullName evidence="4">Integrase catalytic domain-containing protein</fullName>
    </recommendedName>
</protein>
<feature type="compositionally biased region" description="Polar residues" evidence="3">
    <location>
        <begin position="61"/>
        <end position="70"/>
    </location>
</feature>
<dbReference type="InterPro" id="IPR057670">
    <property type="entry name" value="SH3_retrovirus"/>
</dbReference>
<feature type="compositionally biased region" description="Basic and acidic residues" evidence="3">
    <location>
        <begin position="28"/>
        <end position="38"/>
    </location>
</feature>
<dbReference type="PROSITE" id="PS50994">
    <property type="entry name" value="INTEGRASE"/>
    <property type="match status" value="1"/>
</dbReference>
<dbReference type="Pfam" id="PF15612">
    <property type="entry name" value="WHIM1"/>
    <property type="match status" value="1"/>
</dbReference>
<feature type="non-terminal residue" evidence="5">
    <location>
        <position position="1"/>
    </location>
</feature>
<dbReference type="Gene3D" id="3.30.420.10">
    <property type="entry name" value="Ribonuclease H-like superfamily/Ribonuclease H"/>
    <property type="match status" value="1"/>
</dbReference>
<feature type="compositionally biased region" description="Pro residues" evidence="3">
    <location>
        <begin position="1155"/>
        <end position="1172"/>
    </location>
</feature>
<proteinExistence type="predicted"/>